<feature type="non-terminal residue" evidence="1">
    <location>
        <position position="1"/>
    </location>
</feature>
<name>A0ACC1LUZ4_9FUNG</name>
<organism evidence="1 2">
    <name type="scientific">Coemansia aciculifera</name>
    <dbReference type="NCBI Taxonomy" id="417176"/>
    <lineage>
        <taxon>Eukaryota</taxon>
        <taxon>Fungi</taxon>
        <taxon>Fungi incertae sedis</taxon>
        <taxon>Zoopagomycota</taxon>
        <taxon>Kickxellomycotina</taxon>
        <taxon>Kickxellomycetes</taxon>
        <taxon>Kickxellales</taxon>
        <taxon>Kickxellaceae</taxon>
        <taxon>Coemansia</taxon>
    </lineage>
</organism>
<evidence type="ECO:0000313" key="1">
    <source>
        <dbReference type="EMBL" id="KAJ2883747.1"/>
    </source>
</evidence>
<accession>A0ACC1LUZ4</accession>
<dbReference type="EMBL" id="JANBVB010002611">
    <property type="protein sequence ID" value="KAJ2883747.1"/>
    <property type="molecule type" value="Genomic_DNA"/>
</dbReference>
<keyword evidence="2" id="KW-1185">Reference proteome</keyword>
<evidence type="ECO:0000313" key="2">
    <source>
        <dbReference type="Proteomes" id="UP001139981"/>
    </source>
</evidence>
<protein>
    <submittedName>
        <fullName evidence="1">Uncharacterized protein</fullName>
    </submittedName>
</protein>
<reference evidence="1" key="1">
    <citation type="submission" date="2022-07" db="EMBL/GenBank/DDBJ databases">
        <title>Phylogenomic reconstructions and comparative analyses of Kickxellomycotina fungi.</title>
        <authorList>
            <person name="Reynolds N.K."/>
            <person name="Stajich J.E."/>
            <person name="Barry K."/>
            <person name="Grigoriev I.V."/>
            <person name="Crous P."/>
            <person name="Smith M.E."/>
        </authorList>
    </citation>
    <scope>NUCLEOTIDE SEQUENCE</scope>
    <source>
        <strain evidence="1">CBS 190363</strain>
    </source>
</reference>
<sequence>VIQAGEHSSVEDAQATLKVYEHYVQSVNKDPENGLADTLDDIYATGAQLGWKVPSTTE</sequence>
<comment type="caution">
    <text evidence="1">The sequence shown here is derived from an EMBL/GenBank/DDBJ whole genome shotgun (WGS) entry which is preliminary data.</text>
</comment>
<dbReference type="Proteomes" id="UP001139981">
    <property type="component" value="Unassembled WGS sequence"/>
</dbReference>
<gene>
    <name evidence="1" type="ORF">IWW38_005510</name>
</gene>
<proteinExistence type="predicted"/>